<keyword evidence="6 9" id="KW-0812">Transmembrane</keyword>
<keyword evidence="3" id="KW-1003">Cell membrane</keyword>
<evidence type="ECO:0000256" key="6">
    <source>
        <dbReference type="ARBA" id="ARBA00022692"/>
    </source>
</evidence>
<accession>A0ABQ2NR66</accession>
<keyword evidence="8 9" id="KW-0472">Membrane</keyword>
<evidence type="ECO:0000313" key="12">
    <source>
        <dbReference type="Proteomes" id="UP000641206"/>
    </source>
</evidence>
<dbReference type="PANTHER" id="PTHR30175:SF1">
    <property type="entry name" value="PTS SYSTEM ARBUTIN-, CELLOBIOSE-, AND SALICIN-SPECIFIC EIIBC COMPONENT-RELATED"/>
    <property type="match status" value="1"/>
</dbReference>
<proteinExistence type="predicted"/>
<evidence type="ECO:0000259" key="10">
    <source>
        <dbReference type="PROSITE" id="PS51103"/>
    </source>
</evidence>
<dbReference type="Pfam" id="PF02378">
    <property type="entry name" value="PTS_EIIC"/>
    <property type="match status" value="1"/>
</dbReference>
<feature type="transmembrane region" description="Helical" evidence="9">
    <location>
        <begin position="158"/>
        <end position="178"/>
    </location>
</feature>
<feature type="transmembrane region" description="Helical" evidence="9">
    <location>
        <begin position="118"/>
        <end position="146"/>
    </location>
</feature>
<evidence type="ECO:0000256" key="8">
    <source>
        <dbReference type="ARBA" id="ARBA00023136"/>
    </source>
</evidence>
<evidence type="ECO:0000256" key="9">
    <source>
        <dbReference type="SAM" id="Phobius"/>
    </source>
</evidence>
<keyword evidence="12" id="KW-1185">Reference proteome</keyword>
<dbReference type="PROSITE" id="PS51103">
    <property type="entry name" value="PTS_EIIC_TYPE_1"/>
    <property type="match status" value="1"/>
</dbReference>
<evidence type="ECO:0000256" key="4">
    <source>
        <dbReference type="ARBA" id="ARBA00022597"/>
    </source>
</evidence>
<organism evidence="11 12">
    <name type="scientific">Oceanobacillus neutriphilus</name>
    <dbReference type="NCBI Taxonomy" id="531815"/>
    <lineage>
        <taxon>Bacteria</taxon>
        <taxon>Bacillati</taxon>
        <taxon>Bacillota</taxon>
        <taxon>Bacilli</taxon>
        <taxon>Bacillales</taxon>
        <taxon>Bacillaceae</taxon>
        <taxon>Oceanobacillus</taxon>
    </lineage>
</organism>
<reference evidence="12" key="1">
    <citation type="journal article" date="2019" name="Int. J. Syst. Evol. Microbiol.">
        <title>The Global Catalogue of Microorganisms (GCM) 10K type strain sequencing project: providing services to taxonomists for standard genome sequencing and annotation.</title>
        <authorList>
            <consortium name="The Broad Institute Genomics Platform"/>
            <consortium name="The Broad Institute Genome Sequencing Center for Infectious Disease"/>
            <person name="Wu L."/>
            <person name="Ma J."/>
        </authorList>
    </citation>
    <scope>NUCLEOTIDE SEQUENCE [LARGE SCALE GENOMIC DNA]</scope>
    <source>
        <strain evidence="12">CGMCC 1.7693</strain>
    </source>
</reference>
<evidence type="ECO:0000313" key="11">
    <source>
        <dbReference type="EMBL" id="GGP07652.1"/>
    </source>
</evidence>
<keyword evidence="2" id="KW-0813">Transport</keyword>
<keyword evidence="5" id="KW-0598">Phosphotransferase system</keyword>
<dbReference type="EMBL" id="BMLW01000001">
    <property type="protein sequence ID" value="GGP07652.1"/>
    <property type="molecule type" value="Genomic_DNA"/>
</dbReference>
<evidence type="ECO:0000256" key="7">
    <source>
        <dbReference type="ARBA" id="ARBA00022989"/>
    </source>
</evidence>
<keyword evidence="4" id="KW-0762">Sugar transport</keyword>
<evidence type="ECO:0000256" key="3">
    <source>
        <dbReference type="ARBA" id="ARBA00022475"/>
    </source>
</evidence>
<protein>
    <recommendedName>
        <fullName evidence="10">PTS EIIC type-1 domain-containing protein</fullName>
    </recommendedName>
</protein>
<dbReference type="PANTHER" id="PTHR30175">
    <property type="entry name" value="PHOSPHOTRANSFERASE SYSTEM TRANSPORT PROTEIN"/>
    <property type="match status" value="1"/>
</dbReference>
<comment type="subcellular location">
    <subcellularLocation>
        <location evidence="1">Cell membrane</location>
        <topology evidence="1">Multi-pass membrane protein</topology>
    </subcellularLocation>
</comment>
<feature type="transmembrane region" description="Helical" evidence="9">
    <location>
        <begin position="52"/>
        <end position="71"/>
    </location>
</feature>
<feature type="transmembrane region" description="Helical" evidence="9">
    <location>
        <begin position="86"/>
        <end position="106"/>
    </location>
</feature>
<evidence type="ECO:0000256" key="1">
    <source>
        <dbReference type="ARBA" id="ARBA00004651"/>
    </source>
</evidence>
<dbReference type="Proteomes" id="UP000641206">
    <property type="component" value="Unassembled WGS sequence"/>
</dbReference>
<gene>
    <name evidence="11" type="ORF">GCM10011346_04490</name>
</gene>
<keyword evidence="7 9" id="KW-1133">Transmembrane helix</keyword>
<evidence type="ECO:0000256" key="2">
    <source>
        <dbReference type="ARBA" id="ARBA00022448"/>
    </source>
</evidence>
<name>A0ABQ2NR66_9BACI</name>
<evidence type="ECO:0000256" key="5">
    <source>
        <dbReference type="ARBA" id="ARBA00022683"/>
    </source>
</evidence>
<dbReference type="InterPro" id="IPR003352">
    <property type="entry name" value="PTS_EIIC"/>
</dbReference>
<sequence length="208" mass="22703">MKGLLVVLGNLGWVAADSNTFMVLNVISDAVFYFLPILLAFSAANKFRCSPIIAAVIGGILLHPTFTGLVAEGNTGIDFFSIPFTLMNYSSSVLPIIIGVWLLSYIERFIKSWMPKVLDIVFTPVLSLIITVPLILIVIGPISIWIGDLFSVGFNALYSNLTFIAGMILGALYPLLVLTGTHYGLLPMLIKETCLKSLSALMQDRLLF</sequence>
<dbReference type="InterPro" id="IPR013013">
    <property type="entry name" value="PTS_EIIC_1"/>
</dbReference>
<feature type="domain" description="PTS EIIC type-1" evidence="10">
    <location>
        <begin position="1"/>
        <end position="208"/>
    </location>
</feature>
<comment type="caution">
    <text evidence="11">The sequence shown here is derived from an EMBL/GenBank/DDBJ whole genome shotgun (WGS) entry which is preliminary data.</text>
</comment>
<feature type="transmembrane region" description="Helical" evidence="9">
    <location>
        <begin position="26"/>
        <end position="45"/>
    </location>
</feature>
<dbReference type="InterPro" id="IPR050558">
    <property type="entry name" value="PTS_Sugar-Specific_Components"/>
</dbReference>